<evidence type="ECO:0000313" key="10">
    <source>
        <dbReference type="Proteomes" id="UP001231189"/>
    </source>
</evidence>
<keyword evidence="5" id="KW-0677">Repeat</keyword>
<evidence type="ECO:0000313" key="9">
    <source>
        <dbReference type="EMBL" id="KAK1653757.1"/>
    </source>
</evidence>
<evidence type="ECO:0000256" key="5">
    <source>
        <dbReference type="ARBA" id="ARBA00022737"/>
    </source>
</evidence>
<feature type="compositionally biased region" description="Basic and acidic residues" evidence="8">
    <location>
        <begin position="31"/>
        <end position="49"/>
    </location>
</feature>
<accession>A0AAD8SMB9</accession>
<evidence type="ECO:0000256" key="7">
    <source>
        <dbReference type="PROSITE-ProRule" id="PRU00221"/>
    </source>
</evidence>
<name>A0AAD8SMB9_LOLMU</name>
<protein>
    <submittedName>
        <fullName evidence="9">Uncharacterized protein</fullName>
    </submittedName>
</protein>
<dbReference type="InterPro" id="IPR001680">
    <property type="entry name" value="WD40_rpt"/>
</dbReference>
<dbReference type="PANTHER" id="PTHR14344:SF3">
    <property type="entry name" value="WD REPEAT-CONTAINING PROTEIN 6"/>
    <property type="match status" value="1"/>
</dbReference>
<reference evidence="9" key="1">
    <citation type="submission" date="2023-07" db="EMBL/GenBank/DDBJ databases">
        <title>A chromosome-level genome assembly of Lolium multiflorum.</title>
        <authorList>
            <person name="Chen Y."/>
            <person name="Copetti D."/>
            <person name="Kolliker R."/>
            <person name="Studer B."/>
        </authorList>
    </citation>
    <scope>NUCLEOTIDE SEQUENCE</scope>
    <source>
        <strain evidence="9">02402/16</strain>
        <tissue evidence="9">Leaf</tissue>
    </source>
</reference>
<evidence type="ECO:0000256" key="1">
    <source>
        <dbReference type="ARBA" id="ARBA00004496"/>
    </source>
</evidence>
<dbReference type="PROSITE" id="PS50082">
    <property type="entry name" value="WD_REPEATS_2"/>
    <property type="match status" value="2"/>
</dbReference>
<comment type="subcellular location">
    <subcellularLocation>
        <location evidence="1">Cytoplasm</location>
    </subcellularLocation>
</comment>
<keyword evidence="10" id="KW-1185">Reference proteome</keyword>
<organism evidence="9 10">
    <name type="scientific">Lolium multiflorum</name>
    <name type="common">Italian ryegrass</name>
    <name type="synonym">Lolium perenne subsp. multiflorum</name>
    <dbReference type="NCBI Taxonomy" id="4521"/>
    <lineage>
        <taxon>Eukaryota</taxon>
        <taxon>Viridiplantae</taxon>
        <taxon>Streptophyta</taxon>
        <taxon>Embryophyta</taxon>
        <taxon>Tracheophyta</taxon>
        <taxon>Spermatophyta</taxon>
        <taxon>Magnoliopsida</taxon>
        <taxon>Liliopsida</taxon>
        <taxon>Poales</taxon>
        <taxon>Poaceae</taxon>
        <taxon>BOP clade</taxon>
        <taxon>Pooideae</taxon>
        <taxon>Poodae</taxon>
        <taxon>Poeae</taxon>
        <taxon>Poeae Chloroplast Group 2 (Poeae type)</taxon>
        <taxon>Loliodinae</taxon>
        <taxon>Loliinae</taxon>
        <taxon>Lolium</taxon>
    </lineage>
</organism>
<dbReference type="InterPro" id="IPR019775">
    <property type="entry name" value="WD40_repeat_CS"/>
</dbReference>
<sequence>MGWRARRQGAVAACPPGVGAGAASSPGRSWVDPRSRREEQGGELAEKELSQPALTGKELGRPALAVARGGEGGTHPRKMKNCPDWPGPVTLTAATNLRKKPNQSGLGPTLKPPKNPTLLPDSASSTSSMAAGDHHLRPGSYLGDVSALSFLPSSPRPLLLAGTGSELLVYDVDAASLLASFKVFDGVRVHGIQPRGPPNCSSADGHAVAVFGERRAKLLRLRVDADDDGGAVGVRLELEQRLPGFDHWVLDACFLEVDGLLAIGLSDNSVALWDLTEHVFVTRVNSPEKCLLYSMRMWGDSVKSLLVASGTILNEILIWKLVPRTLSSSLLCKDEVGAPAVENRENVRFSDNRYMAVHIGRLKEHEGSIFRISWSSDGSKFMSVSDDRSARMWMLSCQPQNFTNQAANIDNVDIIPKLTLFGHSARIWDCYISDSIVITAGEDCTCCIWGMDGKLIKMFKEHIGRGLWRCLYDPGSLVLITAGFDSAIKVHHLCNSSFHDILEEKVVPDGLKYESEVFEISSPTVSGQYGPLDSKSEYVRCLHFVQENVLYVATNNGYLHHADLSDTNDVRWTEVIQVTEKAPIICMDVMTVHPDSLDKEDIVALGDGHGNVTIVRLTSGNIEPKVDLSFTWSAEKDRQLLGIHWCKSLECSHIFTADPRGVLKLWNIRNALYSNAHALAASQEVSLVAVFESPFGARIMCLDVSLQDEILIAGDKKGNIVAFPFHKTLAAHNSSGTQQKLPFCDRFKGAHGISSVTSVHITTSTSDDAQIHTTGGDGCICFFKYGRYVNNVEFVGMRQLKDLGTIQSIYADHVSDTQLVGTYAIGFTSADFVIWDLGNDAKMVQISCGGWRRPYSYYLGTVPEYQNCFAFVKDHSIHVRRHWAPAQDKKLLPQVLHTQFHGREVHSLCFIDPASYSHHEKSTNLWIATGCEDGTVRLTGYSASNAGRWCSSKMLGEHVGGSAVRDTCFITKTYTLIDKSCNSSGSSGNILVENEETTFLLISVGSKQVLTTWILQPRIAENRQVCSGGRDLDSKQSAECSDNGDSAVTFQWLSTHMPPKLTTNRLKAVHVKQNFEEGNSSAQPNLAIMDQMENDWRYLSVTAFLLKHPATKLTVCFAVVACSDATVILRALLLPSRLWFDVALLVPQASPVLVLRHIVDASSACSGDDVGNGDRYIIVSGSTDGTITLWDLTDTIHGFMQLVSETQPHMVIDCQKRPKTGRGSQGGRRRWRSLANNSVKKDSKQTLLPTENDLNASCVAAESSHEISGLEENEVITTEDTTSSSHSCDVPEVQPMQTFSGVHQSGVNCLHVSEMERAYPTTGMSSYCIISGGDDQAVQCFVFTLGSPQQSCSMNKASLNSPANGALTILSQHTVPSAHGSAVKGIWTDGVWAFSTGLDQRIRCWKMDPSGKFMEHSHVIISVPEPETLDVYHDRVRGKYHIAVAGRGMQMVEFSLREDDSMEAA</sequence>
<keyword evidence="4" id="KW-0819">tRNA processing</keyword>
<dbReference type="PROSITE" id="PS00678">
    <property type="entry name" value="WD_REPEATS_1"/>
    <property type="match status" value="1"/>
</dbReference>
<dbReference type="EMBL" id="JAUUTY010000004">
    <property type="protein sequence ID" value="KAK1653757.1"/>
    <property type="molecule type" value="Genomic_DNA"/>
</dbReference>
<dbReference type="SMART" id="SM00320">
    <property type="entry name" value="WD40"/>
    <property type="match status" value="11"/>
</dbReference>
<feature type="compositionally biased region" description="Low complexity" evidence="8">
    <location>
        <begin position="9"/>
        <end position="27"/>
    </location>
</feature>
<comment type="caution">
    <text evidence="9">The sequence shown here is derived from an EMBL/GenBank/DDBJ whole genome shotgun (WGS) entry which is preliminary data.</text>
</comment>
<dbReference type="InterPro" id="IPR015943">
    <property type="entry name" value="WD40/YVTN_repeat-like_dom_sf"/>
</dbReference>
<dbReference type="GO" id="GO:0005737">
    <property type="term" value="C:cytoplasm"/>
    <property type="evidence" value="ECO:0007669"/>
    <property type="project" value="UniProtKB-SubCell"/>
</dbReference>
<feature type="region of interest" description="Disordered" evidence="8">
    <location>
        <begin position="1"/>
        <end position="132"/>
    </location>
</feature>
<dbReference type="Pfam" id="PF00400">
    <property type="entry name" value="WD40"/>
    <property type="match status" value="2"/>
</dbReference>
<feature type="repeat" description="WD" evidence="7">
    <location>
        <begin position="1178"/>
        <end position="1192"/>
    </location>
</feature>
<gene>
    <name evidence="9" type="ORF">QYE76_071562</name>
</gene>
<keyword evidence="3 7" id="KW-0853">WD repeat</keyword>
<dbReference type="PROSITE" id="PS50294">
    <property type="entry name" value="WD_REPEATS_REGION"/>
    <property type="match status" value="1"/>
</dbReference>
<comment type="similarity">
    <text evidence="6">Belongs to the WD repeat WDR6 family.</text>
</comment>
<dbReference type="InterPro" id="IPR036322">
    <property type="entry name" value="WD40_repeat_dom_sf"/>
</dbReference>
<proteinExistence type="inferred from homology"/>
<evidence type="ECO:0000256" key="3">
    <source>
        <dbReference type="ARBA" id="ARBA00022574"/>
    </source>
</evidence>
<evidence type="ECO:0000256" key="4">
    <source>
        <dbReference type="ARBA" id="ARBA00022694"/>
    </source>
</evidence>
<evidence type="ECO:0000256" key="2">
    <source>
        <dbReference type="ARBA" id="ARBA00022490"/>
    </source>
</evidence>
<dbReference type="PANTHER" id="PTHR14344">
    <property type="entry name" value="WD REPEAT PROTEIN"/>
    <property type="match status" value="1"/>
</dbReference>
<evidence type="ECO:0000256" key="8">
    <source>
        <dbReference type="SAM" id="MobiDB-lite"/>
    </source>
</evidence>
<dbReference type="GO" id="GO:0030488">
    <property type="term" value="P:tRNA methylation"/>
    <property type="evidence" value="ECO:0007669"/>
    <property type="project" value="TreeGrafter"/>
</dbReference>
<dbReference type="Gene3D" id="2.130.10.10">
    <property type="entry name" value="YVTN repeat-like/Quinoprotein amine dehydrogenase"/>
    <property type="match status" value="4"/>
</dbReference>
<dbReference type="InterPro" id="IPR051973">
    <property type="entry name" value="tRNA_Anticodon_Mtase-Reg"/>
</dbReference>
<keyword evidence="2" id="KW-0963">Cytoplasm</keyword>
<dbReference type="Proteomes" id="UP001231189">
    <property type="component" value="Unassembled WGS sequence"/>
</dbReference>
<evidence type="ECO:0000256" key="6">
    <source>
        <dbReference type="ARBA" id="ARBA00038255"/>
    </source>
</evidence>
<dbReference type="SUPFAM" id="SSF50978">
    <property type="entry name" value="WD40 repeat-like"/>
    <property type="match status" value="2"/>
</dbReference>
<feature type="repeat" description="WD" evidence="7">
    <location>
        <begin position="362"/>
        <end position="393"/>
    </location>
</feature>